<dbReference type="Proteomes" id="UP000821865">
    <property type="component" value="Chromosome 8"/>
</dbReference>
<sequence length="106" mass="11279">MPALLALQEPGMDAKFSGYSTFQGGHSTCNLKTRGRKLAELISTLRLTLLRDPAYPTRVGNSVTRYTCPALSLVKNAGDAAWENLGYSLGSDHMPSAGYTPGKSSA</sequence>
<comment type="caution">
    <text evidence="1">The sequence shown here is derived from an EMBL/GenBank/DDBJ whole genome shotgun (WGS) entry which is preliminary data.</text>
</comment>
<evidence type="ECO:0000313" key="2">
    <source>
        <dbReference type="Proteomes" id="UP000821865"/>
    </source>
</evidence>
<protein>
    <submittedName>
        <fullName evidence="1">Uncharacterized protein</fullName>
    </submittedName>
</protein>
<gene>
    <name evidence="1" type="ORF">HPB49_021837</name>
</gene>
<proteinExistence type="predicted"/>
<name>A0ACB8CBF0_DERSI</name>
<dbReference type="EMBL" id="CM023477">
    <property type="protein sequence ID" value="KAH7938246.1"/>
    <property type="molecule type" value="Genomic_DNA"/>
</dbReference>
<organism evidence="1 2">
    <name type="scientific">Dermacentor silvarum</name>
    <name type="common">Tick</name>
    <dbReference type="NCBI Taxonomy" id="543639"/>
    <lineage>
        <taxon>Eukaryota</taxon>
        <taxon>Metazoa</taxon>
        <taxon>Ecdysozoa</taxon>
        <taxon>Arthropoda</taxon>
        <taxon>Chelicerata</taxon>
        <taxon>Arachnida</taxon>
        <taxon>Acari</taxon>
        <taxon>Parasitiformes</taxon>
        <taxon>Ixodida</taxon>
        <taxon>Ixodoidea</taxon>
        <taxon>Ixodidae</taxon>
        <taxon>Rhipicephalinae</taxon>
        <taxon>Dermacentor</taxon>
    </lineage>
</organism>
<reference evidence="1" key="1">
    <citation type="submission" date="2020-05" db="EMBL/GenBank/DDBJ databases">
        <title>Large-scale comparative analyses of tick genomes elucidate their genetic diversity and vector capacities.</title>
        <authorList>
            <person name="Jia N."/>
            <person name="Wang J."/>
            <person name="Shi W."/>
            <person name="Du L."/>
            <person name="Sun Y."/>
            <person name="Zhan W."/>
            <person name="Jiang J."/>
            <person name="Wang Q."/>
            <person name="Zhang B."/>
            <person name="Ji P."/>
            <person name="Sakyi L.B."/>
            <person name="Cui X."/>
            <person name="Yuan T."/>
            <person name="Jiang B."/>
            <person name="Yang W."/>
            <person name="Lam T.T.-Y."/>
            <person name="Chang Q."/>
            <person name="Ding S."/>
            <person name="Wang X."/>
            <person name="Zhu J."/>
            <person name="Ruan X."/>
            <person name="Zhao L."/>
            <person name="Wei J."/>
            <person name="Que T."/>
            <person name="Du C."/>
            <person name="Cheng J."/>
            <person name="Dai P."/>
            <person name="Han X."/>
            <person name="Huang E."/>
            <person name="Gao Y."/>
            <person name="Liu J."/>
            <person name="Shao H."/>
            <person name="Ye R."/>
            <person name="Li L."/>
            <person name="Wei W."/>
            <person name="Wang X."/>
            <person name="Wang C."/>
            <person name="Yang T."/>
            <person name="Huo Q."/>
            <person name="Li W."/>
            <person name="Guo W."/>
            <person name="Chen H."/>
            <person name="Zhou L."/>
            <person name="Ni X."/>
            <person name="Tian J."/>
            <person name="Zhou Y."/>
            <person name="Sheng Y."/>
            <person name="Liu T."/>
            <person name="Pan Y."/>
            <person name="Xia L."/>
            <person name="Li J."/>
            <person name="Zhao F."/>
            <person name="Cao W."/>
        </authorList>
    </citation>
    <scope>NUCLEOTIDE SEQUENCE</scope>
    <source>
        <strain evidence="1">Dsil-2018</strain>
    </source>
</reference>
<keyword evidence="2" id="KW-1185">Reference proteome</keyword>
<evidence type="ECO:0000313" key="1">
    <source>
        <dbReference type="EMBL" id="KAH7938246.1"/>
    </source>
</evidence>
<accession>A0ACB8CBF0</accession>